<keyword evidence="2" id="KW-1185">Reference proteome</keyword>
<dbReference type="EMBL" id="JBBYHS010000009">
    <property type="protein sequence ID" value="MEL1254066.1"/>
    <property type="molecule type" value="Genomic_DNA"/>
</dbReference>
<dbReference type="Proteomes" id="UP001485226">
    <property type="component" value="Unassembled WGS sequence"/>
</dbReference>
<name>A0ABU9IPC5_9FLAO</name>
<accession>A0ABU9IPC5</accession>
<evidence type="ECO:0000313" key="2">
    <source>
        <dbReference type="Proteomes" id="UP001485226"/>
    </source>
</evidence>
<comment type="caution">
    <text evidence="1">The sequence shown here is derived from an EMBL/GenBank/DDBJ whole genome shotgun (WGS) entry which is preliminary data.</text>
</comment>
<protein>
    <submittedName>
        <fullName evidence="1">Uncharacterized protein</fullName>
    </submittedName>
</protein>
<proteinExistence type="predicted"/>
<organism evidence="1 2">
    <name type="scientific">Flavobacterium calami</name>
    <dbReference type="NCBI Taxonomy" id="3139144"/>
    <lineage>
        <taxon>Bacteria</taxon>
        <taxon>Pseudomonadati</taxon>
        <taxon>Bacteroidota</taxon>
        <taxon>Flavobacteriia</taxon>
        <taxon>Flavobacteriales</taxon>
        <taxon>Flavobacteriaceae</taxon>
        <taxon>Flavobacterium</taxon>
    </lineage>
</organism>
<sequence>MKDMTQPYLLEWLDSVVTLNLNPKKSDVSKLTPLQSKAIINKAMQETQIIQAQFTIQVFSLKKEKCIKVLVRNYHSALISLWDQLFEINDTELLDRQDLKEVAATLLGLMDELLSFVESRFSQFLTLDTRIPVSYLTISNKKTKQRLDKLRSSLFFDKDEKMLVDIVFNILYCFVNSKKKSKITFREMLYHKQLIKELELLKRNKSEDLTHTGLTEVLIYMNFNTKIFINFYTQNISRKINKFEQIPDKIGWLLFYFKEFNQISSHENVALHPNNQKLKKVLSDWFKQEINFLEKKQHLTALPFPPLDKNQNQVNTEKKDEKILCQLSTDQTALILRASDELKILSSKSMNQVFKTIVPFLSTPYKNDLSYNSMRSKAYVAEERDKEIAIDTLERLIKQIKKY</sequence>
<dbReference type="RefSeq" id="WP_341692066.1">
    <property type="nucleotide sequence ID" value="NZ_JBBYHS010000009.1"/>
</dbReference>
<gene>
    <name evidence="1" type="ORF">AAEO57_09790</name>
</gene>
<reference evidence="1 2" key="1">
    <citation type="submission" date="2024-04" db="EMBL/GenBank/DDBJ databases">
        <title>Flavobacterium sp. DGU38 16S ribosomal RNA gene Genome sequencing and assembly.</title>
        <authorList>
            <person name="Park S."/>
        </authorList>
    </citation>
    <scope>NUCLEOTIDE SEQUENCE [LARGE SCALE GENOMIC DNA]</scope>
    <source>
        <strain evidence="1 2">DGU38</strain>
    </source>
</reference>
<evidence type="ECO:0000313" key="1">
    <source>
        <dbReference type="EMBL" id="MEL1254066.1"/>
    </source>
</evidence>